<keyword evidence="3" id="KW-0238">DNA-binding</keyword>
<evidence type="ECO:0000313" key="9">
    <source>
        <dbReference type="Proteomes" id="UP000184073"/>
    </source>
</evidence>
<keyword evidence="2" id="KW-0805">Transcription regulation</keyword>
<dbReference type="Pfam" id="PF00172">
    <property type="entry name" value="Zn_clus"/>
    <property type="match status" value="1"/>
</dbReference>
<name>A0A1L9PKP0_ASPVE</name>
<evidence type="ECO:0000256" key="1">
    <source>
        <dbReference type="ARBA" id="ARBA00022723"/>
    </source>
</evidence>
<dbReference type="Proteomes" id="UP000184073">
    <property type="component" value="Unassembled WGS sequence"/>
</dbReference>
<evidence type="ECO:0000259" key="7">
    <source>
        <dbReference type="SMART" id="SM00066"/>
    </source>
</evidence>
<dbReference type="CDD" id="cd12148">
    <property type="entry name" value="fungal_TF_MHR"/>
    <property type="match status" value="1"/>
</dbReference>
<evidence type="ECO:0000256" key="2">
    <source>
        <dbReference type="ARBA" id="ARBA00023015"/>
    </source>
</evidence>
<organism evidence="8 9">
    <name type="scientific">Aspergillus versicolor CBS 583.65</name>
    <dbReference type="NCBI Taxonomy" id="1036611"/>
    <lineage>
        <taxon>Eukaryota</taxon>
        <taxon>Fungi</taxon>
        <taxon>Dikarya</taxon>
        <taxon>Ascomycota</taxon>
        <taxon>Pezizomycotina</taxon>
        <taxon>Eurotiomycetes</taxon>
        <taxon>Eurotiomycetidae</taxon>
        <taxon>Eurotiales</taxon>
        <taxon>Aspergillaceae</taxon>
        <taxon>Aspergillus</taxon>
        <taxon>Aspergillus subgen. Nidulantes</taxon>
    </lineage>
</organism>
<reference evidence="9" key="1">
    <citation type="journal article" date="2017" name="Genome Biol.">
        <title>Comparative genomics reveals high biological diversity and specific adaptations in the industrially and medically important fungal genus Aspergillus.</title>
        <authorList>
            <person name="de Vries R.P."/>
            <person name="Riley R."/>
            <person name="Wiebenga A."/>
            <person name="Aguilar-Osorio G."/>
            <person name="Amillis S."/>
            <person name="Uchima C.A."/>
            <person name="Anderluh G."/>
            <person name="Asadollahi M."/>
            <person name="Askin M."/>
            <person name="Barry K."/>
            <person name="Battaglia E."/>
            <person name="Bayram O."/>
            <person name="Benocci T."/>
            <person name="Braus-Stromeyer S.A."/>
            <person name="Caldana C."/>
            <person name="Canovas D."/>
            <person name="Cerqueira G.C."/>
            <person name="Chen F."/>
            <person name="Chen W."/>
            <person name="Choi C."/>
            <person name="Clum A."/>
            <person name="Dos Santos R.A."/>
            <person name="Damasio A.R."/>
            <person name="Diallinas G."/>
            <person name="Emri T."/>
            <person name="Fekete E."/>
            <person name="Flipphi M."/>
            <person name="Freyberg S."/>
            <person name="Gallo A."/>
            <person name="Gournas C."/>
            <person name="Habgood R."/>
            <person name="Hainaut M."/>
            <person name="Harispe M.L."/>
            <person name="Henrissat B."/>
            <person name="Hilden K.S."/>
            <person name="Hope R."/>
            <person name="Hossain A."/>
            <person name="Karabika E."/>
            <person name="Karaffa L."/>
            <person name="Karanyi Z."/>
            <person name="Krasevec N."/>
            <person name="Kuo A."/>
            <person name="Kusch H."/>
            <person name="LaButti K."/>
            <person name="Lagendijk E.L."/>
            <person name="Lapidus A."/>
            <person name="Levasseur A."/>
            <person name="Lindquist E."/>
            <person name="Lipzen A."/>
            <person name="Logrieco A.F."/>
            <person name="MacCabe A."/>
            <person name="Maekelae M.R."/>
            <person name="Malavazi I."/>
            <person name="Melin P."/>
            <person name="Meyer V."/>
            <person name="Mielnichuk N."/>
            <person name="Miskei M."/>
            <person name="Molnar A.P."/>
            <person name="Mule G."/>
            <person name="Ngan C.Y."/>
            <person name="Orejas M."/>
            <person name="Orosz E."/>
            <person name="Ouedraogo J.P."/>
            <person name="Overkamp K.M."/>
            <person name="Park H.-S."/>
            <person name="Perrone G."/>
            <person name="Piumi F."/>
            <person name="Punt P.J."/>
            <person name="Ram A.F."/>
            <person name="Ramon A."/>
            <person name="Rauscher S."/>
            <person name="Record E."/>
            <person name="Riano-Pachon D.M."/>
            <person name="Robert V."/>
            <person name="Roehrig J."/>
            <person name="Ruller R."/>
            <person name="Salamov A."/>
            <person name="Salih N.S."/>
            <person name="Samson R.A."/>
            <person name="Sandor E."/>
            <person name="Sanguinetti M."/>
            <person name="Schuetze T."/>
            <person name="Sepcic K."/>
            <person name="Shelest E."/>
            <person name="Sherlock G."/>
            <person name="Sophianopoulou V."/>
            <person name="Squina F.M."/>
            <person name="Sun H."/>
            <person name="Susca A."/>
            <person name="Todd R.B."/>
            <person name="Tsang A."/>
            <person name="Unkles S.E."/>
            <person name="van de Wiele N."/>
            <person name="van Rossen-Uffink D."/>
            <person name="Oliveira J.V."/>
            <person name="Vesth T.C."/>
            <person name="Visser J."/>
            <person name="Yu J.-H."/>
            <person name="Zhou M."/>
            <person name="Andersen M.R."/>
            <person name="Archer D.B."/>
            <person name="Baker S.E."/>
            <person name="Benoit I."/>
            <person name="Brakhage A.A."/>
            <person name="Braus G.H."/>
            <person name="Fischer R."/>
            <person name="Frisvad J.C."/>
            <person name="Goldman G.H."/>
            <person name="Houbraken J."/>
            <person name="Oakley B."/>
            <person name="Pocsi I."/>
            <person name="Scazzocchio C."/>
            <person name="Seiboth B."/>
            <person name="vanKuyk P.A."/>
            <person name="Wortman J."/>
            <person name="Dyer P.S."/>
            <person name="Grigoriev I.V."/>
        </authorList>
    </citation>
    <scope>NUCLEOTIDE SEQUENCE [LARGE SCALE GENOMIC DNA]</scope>
    <source>
        <strain evidence="9">CBS 583.65</strain>
    </source>
</reference>
<dbReference type="AlphaFoldDB" id="A0A1L9PKP0"/>
<sequence length="617" mass="69915">MPRGSHRPPSTPASGPLLGRGPPSNVPPPTRKRKITHACVSCRALRTKCSGHPCTTCLQKNIECVVDRESDQRKKIPLRREMQELEEDQALFIRLLRTLRHRHPDVEALLDYIAVQKPSLAEIKVYMDRHLSRQLEQTPELLEAYNELTQAQLPATTSASRALDIARLCDIPPFSGRADVWTTVTNDDQFVSHLLSLFFTWHAPFFNYINRELFLRDLQSGSTDSTFCSPLLVNAVLADACSYSDYPEAFAVPGDVTTKGEHFWRQAKELLDAEEGELSLTTVQAIALLYSSTSIMGKDRLGWLYVVRASKAIPLLRSSHRKGALTPGVTSEMLDRLESGFFGASLFSCLAMQKPPEMEVPKCDRLPEHQHEDTWFPYPRLLDPVPNLHTNCVTNQRRGLGEISWEICQGLFGDEGRPPVADMEQTINKSYERLQRWAKDLPDCLRPNKDSLPEVLSLHMQYHTIIMTVFAFLKTPDPADPPRMLSRATARHRCISAAHAVSRLVATLKAHWGADRHVYSDHHFICVALFMLIDDLAQKPSHDAFLILATAALPLSSRSLILKGMFRQVQVMTIQANASLSPQITRVFKRFERRLWRPEDRRHYSSAYPNFAAALRQ</sequence>
<dbReference type="GO" id="GO:0008270">
    <property type="term" value="F:zinc ion binding"/>
    <property type="evidence" value="ECO:0007669"/>
    <property type="project" value="InterPro"/>
</dbReference>
<gene>
    <name evidence="8" type="ORF">ASPVEDRAFT_41521</name>
</gene>
<dbReference type="GO" id="GO:0000981">
    <property type="term" value="F:DNA-binding transcription factor activity, RNA polymerase II-specific"/>
    <property type="evidence" value="ECO:0007669"/>
    <property type="project" value="InterPro"/>
</dbReference>
<feature type="domain" description="Zn(2)-C6 fungal-type" evidence="7">
    <location>
        <begin position="33"/>
        <end position="75"/>
    </location>
</feature>
<evidence type="ECO:0000256" key="5">
    <source>
        <dbReference type="ARBA" id="ARBA00023242"/>
    </source>
</evidence>
<keyword evidence="5" id="KW-0539">Nucleus</keyword>
<keyword evidence="9" id="KW-1185">Reference proteome</keyword>
<dbReference type="STRING" id="1036611.A0A1L9PKP0"/>
<keyword evidence="4" id="KW-0804">Transcription</keyword>
<accession>A0A1L9PKP0</accession>
<dbReference type="GeneID" id="63727879"/>
<dbReference type="SMART" id="SM00066">
    <property type="entry name" value="GAL4"/>
    <property type="match status" value="1"/>
</dbReference>
<dbReference type="InterPro" id="IPR036864">
    <property type="entry name" value="Zn2-C6_fun-type_DNA-bd_sf"/>
</dbReference>
<dbReference type="InterPro" id="IPR007219">
    <property type="entry name" value="XnlR_reg_dom"/>
</dbReference>
<dbReference type="CDD" id="cd00067">
    <property type="entry name" value="GAL4"/>
    <property type="match status" value="1"/>
</dbReference>
<dbReference type="InterPro" id="IPR001138">
    <property type="entry name" value="Zn2Cys6_DnaBD"/>
</dbReference>
<dbReference type="Pfam" id="PF04082">
    <property type="entry name" value="Fungal_trans"/>
    <property type="match status" value="1"/>
</dbReference>
<evidence type="ECO:0000256" key="4">
    <source>
        <dbReference type="ARBA" id="ARBA00023163"/>
    </source>
</evidence>
<evidence type="ECO:0000313" key="8">
    <source>
        <dbReference type="EMBL" id="OJJ01995.1"/>
    </source>
</evidence>
<dbReference type="VEuPathDB" id="FungiDB:ASPVEDRAFT_41521"/>
<feature type="region of interest" description="Disordered" evidence="6">
    <location>
        <begin position="1"/>
        <end position="33"/>
    </location>
</feature>
<dbReference type="Gene3D" id="4.10.240.10">
    <property type="entry name" value="Zn(2)-C6 fungal-type DNA-binding domain"/>
    <property type="match status" value="1"/>
</dbReference>
<proteinExistence type="predicted"/>
<dbReference type="RefSeq" id="XP_040667757.1">
    <property type="nucleotide sequence ID" value="XM_040812368.1"/>
</dbReference>
<evidence type="ECO:0000256" key="6">
    <source>
        <dbReference type="SAM" id="MobiDB-lite"/>
    </source>
</evidence>
<dbReference type="GO" id="GO:0003677">
    <property type="term" value="F:DNA binding"/>
    <property type="evidence" value="ECO:0007669"/>
    <property type="project" value="UniProtKB-KW"/>
</dbReference>
<dbReference type="InterPro" id="IPR053187">
    <property type="entry name" value="Notoamide_regulator"/>
</dbReference>
<dbReference type="GO" id="GO:0006351">
    <property type="term" value="P:DNA-templated transcription"/>
    <property type="evidence" value="ECO:0007669"/>
    <property type="project" value="InterPro"/>
</dbReference>
<keyword evidence="1" id="KW-0479">Metal-binding</keyword>
<protein>
    <recommendedName>
        <fullName evidence="7">Zn(2)-C6 fungal-type domain-containing protein</fullName>
    </recommendedName>
</protein>
<evidence type="ECO:0000256" key="3">
    <source>
        <dbReference type="ARBA" id="ARBA00023125"/>
    </source>
</evidence>
<dbReference type="PANTHER" id="PTHR47256:SF1">
    <property type="entry name" value="ZN(II)2CYS6 TRANSCRIPTION FACTOR (EUROFUNG)"/>
    <property type="match status" value="1"/>
</dbReference>
<dbReference type="SUPFAM" id="SSF57701">
    <property type="entry name" value="Zn2/Cys6 DNA-binding domain"/>
    <property type="match status" value="1"/>
</dbReference>
<dbReference type="EMBL" id="KV878128">
    <property type="protein sequence ID" value="OJJ01995.1"/>
    <property type="molecule type" value="Genomic_DNA"/>
</dbReference>
<dbReference type="OrthoDB" id="2593732at2759"/>
<dbReference type="PANTHER" id="PTHR47256">
    <property type="entry name" value="ZN(II)2CYS6 TRANSCRIPTION FACTOR (EUROFUNG)-RELATED"/>
    <property type="match status" value="1"/>
</dbReference>